<evidence type="ECO:0000259" key="6">
    <source>
        <dbReference type="PROSITE" id="PS51083"/>
    </source>
</evidence>
<evidence type="ECO:0000256" key="1">
    <source>
        <dbReference type="ARBA" id="ARBA00022723"/>
    </source>
</evidence>
<dbReference type="EMBL" id="AZHF01000004">
    <property type="protein sequence ID" value="OAA76852.1"/>
    <property type="molecule type" value="Genomic_DNA"/>
</dbReference>
<reference evidence="7 8" key="1">
    <citation type="journal article" date="2016" name="Genome Biol. Evol.">
        <title>Divergent and convergent evolution of fungal pathogenicity.</title>
        <authorList>
            <person name="Shang Y."/>
            <person name="Xiao G."/>
            <person name="Zheng P."/>
            <person name="Cen K."/>
            <person name="Zhan S."/>
            <person name="Wang C."/>
        </authorList>
    </citation>
    <scope>NUCLEOTIDE SEQUENCE [LARGE SCALE GENOMIC DNA]</scope>
    <source>
        <strain evidence="7 8">RCEF 1005</strain>
    </source>
</reference>
<dbReference type="AlphaFoldDB" id="A0A162K258"/>
<dbReference type="Gene3D" id="3.30.60.190">
    <property type="match status" value="1"/>
</dbReference>
<gene>
    <name evidence="7" type="ORF">LEL_06536</name>
</gene>
<keyword evidence="2 4" id="KW-0863">Zinc-finger</keyword>
<feature type="compositionally biased region" description="Polar residues" evidence="5">
    <location>
        <begin position="1"/>
        <end position="18"/>
    </location>
</feature>
<proteinExistence type="predicted"/>
<accession>A0A162K258</accession>
<comment type="caution">
    <text evidence="7">The sequence shown here is derived from an EMBL/GenBank/DDBJ whole genome shotgun (WGS) entry which is preliminary data.</text>
</comment>
<dbReference type="GO" id="GO:0048254">
    <property type="term" value="P:snoRNA localization"/>
    <property type="evidence" value="ECO:0007669"/>
    <property type="project" value="TreeGrafter"/>
</dbReference>
<dbReference type="GO" id="GO:0005634">
    <property type="term" value="C:nucleus"/>
    <property type="evidence" value="ECO:0007669"/>
    <property type="project" value="TreeGrafter"/>
</dbReference>
<evidence type="ECO:0000256" key="2">
    <source>
        <dbReference type="ARBA" id="ARBA00022771"/>
    </source>
</evidence>
<feature type="region of interest" description="Disordered" evidence="5">
    <location>
        <begin position="55"/>
        <end position="104"/>
    </location>
</feature>
<keyword evidence="3" id="KW-0862">Zinc</keyword>
<dbReference type="PANTHER" id="PTHR13483:SF11">
    <property type="entry name" value="ZINC FINGER HIT DOMAIN-CONTAINING PROTEIN 3"/>
    <property type="match status" value="1"/>
</dbReference>
<evidence type="ECO:0000256" key="4">
    <source>
        <dbReference type="PROSITE-ProRule" id="PRU00453"/>
    </source>
</evidence>
<feature type="domain" description="HIT-type" evidence="6">
    <location>
        <begin position="28"/>
        <end position="61"/>
    </location>
</feature>
<feature type="compositionally biased region" description="Low complexity" evidence="5">
    <location>
        <begin position="70"/>
        <end position="94"/>
    </location>
</feature>
<dbReference type="OrthoDB" id="18412at2759"/>
<feature type="compositionally biased region" description="Basic and acidic residues" evidence="5">
    <location>
        <begin position="55"/>
        <end position="68"/>
    </location>
</feature>
<feature type="region of interest" description="Disordered" evidence="5">
    <location>
        <begin position="132"/>
        <end position="162"/>
    </location>
</feature>
<organism evidence="7 8">
    <name type="scientific">Akanthomyces lecanii RCEF 1005</name>
    <dbReference type="NCBI Taxonomy" id="1081108"/>
    <lineage>
        <taxon>Eukaryota</taxon>
        <taxon>Fungi</taxon>
        <taxon>Dikarya</taxon>
        <taxon>Ascomycota</taxon>
        <taxon>Pezizomycotina</taxon>
        <taxon>Sordariomycetes</taxon>
        <taxon>Hypocreomycetidae</taxon>
        <taxon>Hypocreales</taxon>
        <taxon>Cordycipitaceae</taxon>
        <taxon>Akanthomyces</taxon>
        <taxon>Cordyceps confragosa</taxon>
    </lineage>
</organism>
<dbReference type="GO" id="GO:0070761">
    <property type="term" value="C:pre-snoRNP complex"/>
    <property type="evidence" value="ECO:0007669"/>
    <property type="project" value="TreeGrafter"/>
</dbReference>
<dbReference type="InterPro" id="IPR051639">
    <property type="entry name" value="BCD1"/>
</dbReference>
<dbReference type="PANTHER" id="PTHR13483">
    <property type="entry name" value="BOX C_D SNORNA PROTEIN 1-RELATED"/>
    <property type="match status" value="1"/>
</dbReference>
<feature type="compositionally biased region" description="Polar residues" evidence="5">
    <location>
        <begin position="133"/>
        <end position="146"/>
    </location>
</feature>
<feature type="region of interest" description="Disordered" evidence="5">
    <location>
        <begin position="1"/>
        <end position="25"/>
    </location>
</feature>
<dbReference type="GO" id="GO:0000492">
    <property type="term" value="P:box C/D snoRNP assembly"/>
    <property type="evidence" value="ECO:0007669"/>
    <property type="project" value="TreeGrafter"/>
</dbReference>
<keyword evidence="8" id="KW-1185">Reference proteome</keyword>
<dbReference type="GO" id="GO:0000463">
    <property type="term" value="P:maturation of LSU-rRNA from tricistronic rRNA transcript (SSU-rRNA, 5.8S rRNA, LSU-rRNA)"/>
    <property type="evidence" value="ECO:0007669"/>
    <property type="project" value="TreeGrafter"/>
</dbReference>
<dbReference type="CDD" id="cd23024">
    <property type="entry name" value="zf-HIT_ZNHIT2-3"/>
    <property type="match status" value="1"/>
</dbReference>
<evidence type="ECO:0000256" key="5">
    <source>
        <dbReference type="SAM" id="MobiDB-lite"/>
    </source>
</evidence>
<dbReference type="Proteomes" id="UP000076881">
    <property type="component" value="Unassembled WGS sequence"/>
</dbReference>
<protein>
    <submittedName>
        <fullName evidence="7">Zinc finger, HIT-type</fullName>
    </submittedName>
</protein>
<keyword evidence="1" id="KW-0479">Metal-binding</keyword>
<evidence type="ECO:0000256" key="3">
    <source>
        <dbReference type="ARBA" id="ARBA00022833"/>
    </source>
</evidence>
<sequence>MSSPADTKSAQGNESAQQAADEASKSICGVCQQEPPKYKCPRCYLPYCSVACNKVHRENHPPDPEPKPSEPSQAAAPPTTETPTAAAAAAAANANDRSNPFRALDSASDKLQMLFTKYPDLPAQLADIHAATQPPSEEATQNSSIPASLLKGLPSKKDAWNHDVGIKNGKEALRKARRADGVAGEAVREYCELIVYLMNGQAGGAEAAALLQKEAAMQDSELIERLLEEEKRKR</sequence>
<dbReference type="PROSITE" id="PS51083">
    <property type="entry name" value="ZF_HIT"/>
    <property type="match status" value="1"/>
</dbReference>
<dbReference type="SUPFAM" id="SSF144232">
    <property type="entry name" value="HIT/MYND zinc finger-like"/>
    <property type="match status" value="1"/>
</dbReference>
<dbReference type="GO" id="GO:0008270">
    <property type="term" value="F:zinc ion binding"/>
    <property type="evidence" value="ECO:0007669"/>
    <property type="project" value="UniProtKB-UniRule"/>
</dbReference>
<evidence type="ECO:0000313" key="8">
    <source>
        <dbReference type="Proteomes" id="UP000076881"/>
    </source>
</evidence>
<dbReference type="InterPro" id="IPR007529">
    <property type="entry name" value="Znf_HIT"/>
</dbReference>
<name>A0A162K258_CORDF</name>
<evidence type="ECO:0000313" key="7">
    <source>
        <dbReference type="EMBL" id="OAA76852.1"/>
    </source>
</evidence>
<dbReference type="Pfam" id="PF04438">
    <property type="entry name" value="zf-HIT"/>
    <property type="match status" value="1"/>
</dbReference>